<dbReference type="InterPro" id="IPR051462">
    <property type="entry name" value="CBS_domain-containing"/>
</dbReference>
<evidence type="ECO:0000313" key="5">
    <source>
        <dbReference type="Proteomes" id="UP000501690"/>
    </source>
</evidence>
<dbReference type="InterPro" id="IPR000644">
    <property type="entry name" value="CBS_dom"/>
</dbReference>
<evidence type="ECO:0000313" key="4">
    <source>
        <dbReference type="EMBL" id="QCD91350.1"/>
    </source>
</evidence>
<proteinExistence type="predicted"/>
<dbReference type="Gene3D" id="3.10.580.10">
    <property type="entry name" value="CBS-domain"/>
    <property type="match status" value="1"/>
</dbReference>
<dbReference type="EMBL" id="CP039348">
    <property type="protein sequence ID" value="QCD91350.1"/>
    <property type="molecule type" value="Genomic_DNA"/>
</dbReference>
<dbReference type="AlphaFoldDB" id="A0A4D6LS93"/>
<feature type="domain" description="CBS" evidence="3">
    <location>
        <begin position="239"/>
        <end position="298"/>
    </location>
</feature>
<dbReference type="PANTHER" id="PTHR48108:SF6">
    <property type="entry name" value="CBS DOMAIN-CONTAINING PROTEIN CBSX1, CHLOROPLASTIC"/>
    <property type="match status" value="1"/>
</dbReference>
<dbReference type="InterPro" id="IPR046342">
    <property type="entry name" value="CBS_dom_sf"/>
</dbReference>
<dbReference type="PANTHER" id="PTHR48108">
    <property type="entry name" value="CBS DOMAIN-CONTAINING PROTEIN CBSX2, CHLOROPLASTIC"/>
    <property type="match status" value="1"/>
</dbReference>
<evidence type="ECO:0000259" key="3">
    <source>
        <dbReference type="PROSITE" id="PS51371"/>
    </source>
</evidence>
<dbReference type="CDD" id="cd17789">
    <property type="entry name" value="CBS_pair_plant_CBSX"/>
    <property type="match status" value="1"/>
</dbReference>
<evidence type="ECO:0000256" key="2">
    <source>
        <dbReference type="PROSITE-ProRule" id="PRU00703"/>
    </source>
</evidence>
<name>A0A4D6LS93_VIGUN</name>
<dbReference type="Pfam" id="PF00571">
    <property type="entry name" value="CBS"/>
    <property type="match status" value="2"/>
</dbReference>
<dbReference type="SUPFAM" id="SSF54631">
    <property type="entry name" value="CBS-domain pair"/>
    <property type="match status" value="1"/>
</dbReference>
<keyword evidence="1" id="KW-0677">Repeat</keyword>
<dbReference type="SMART" id="SM00116">
    <property type="entry name" value="CBS"/>
    <property type="match status" value="2"/>
</dbReference>
<feature type="domain" description="CBS" evidence="3">
    <location>
        <begin position="333"/>
        <end position="392"/>
    </location>
</feature>
<protein>
    <recommendedName>
        <fullName evidence="3">CBS domain-containing protein</fullName>
    </recommendedName>
</protein>
<keyword evidence="2" id="KW-0129">CBS domain</keyword>
<accession>A0A4D6LS93</accession>
<evidence type="ECO:0000256" key="1">
    <source>
        <dbReference type="ARBA" id="ARBA00022737"/>
    </source>
</evidence>
<organism evidence="4 5">
    <name type="scientific">Vigna unguiculata</name>
    <name type="common">Cowpea</name>
    <dbReference type="NCBI Taxonomy" id="3917"/>
    <lineage>
        <taxon>Eukaryota</taxon>
        <taxon>Viridiplantae</taxon>
        <taxon>Streptophyta</taxon>
        <taxon>Embryophyta</taxon>
        <taxon>Tracheophyta</taxon>
        <taxon>Spermatophyta</taxon>
        <taxon>Magnoliopsida</taxon>
        <taxon>eudicotyledons</taxon>
        <taxon>Gunneridae</taxon>
        <taxon>Pentapetalae</taxon>
        <taxon>rosids</taxon>
        <taxon>fabids</taxon>
        <taxon>Fabales</taxon>
        <taxon>Fabaceae</taxon>
        <taxon>Papilionoideae</taxon>
        <taxon>50 kb inversion clade</taxon>
        <taxon>NPAAA clade</taxon>
        <taxon>indigoferoid/millettioid clade</taxon>
        <taxon>Phaseoleae</taxon>
        <taxon>Vigna</taxon>
    </lineage>
</organism>
<sequence length="394" mass="43918">MKRISKPVSHFSETDFNIRLVKISLNGARSLEDLVQLVKVRVEERNLSELLLDETGLCSWSFFSSSCSSDEDSCSGKNWKLGGYSGRVGRRFEAMVCYWWSSLVAVMIQALAHRVSYVWVVEVDGTLMGIVSFQAMLKIGVRTLKSESQNKQTKPLSIPNRVQPNSQQMDSVLFHSHLHTLPPLSSAVHRPLFQPPTAAAFPRSSPFRRLCPPPLLAANTLTANSVSPRNGLYTVGDFMTRKEDLYVVKPTTSVDEALDILVEKRITGFPVIDDNWKLVGVVSDYDLLALDSISGHGLKDNSMFPEVDSTWKTFNEIQKLLSKTNGKLIGELMTTAPMVVRETTNLEDAARLLLETKFRRLPVVDAEGRLVGIITRGNVVRAALQVKRANQNKA</sequence>
<reference evidence="4 5" key="1">
    <citation type="submission" date="2019-04" db="EMBL/GenBank/DDBJ databases">
        <title>An improved genome assembly and genetic linkage map for asparagus bean, Vigna unguiculata ssp. sesquipedialis.</title>
        <authorList>
            <person name="Xia Q."/>
            <person name="Zhang R."/>
            <person name="Dong Y."/>
        </authorList>
    </citation>
    <scope>NUCLEOTIDE SEQUENCE [LARGE SCALE GENOMIC DNA]</scope>
    <source>
        <tissue evidence="4">Leaf</tissue>
    </source>
</reference>
<gene>
    <name evidence="4" type="ORF">DEO72_LG4g2315</name>
</gene>
<dbReference type="PROSITE" id="PS51371">
    <property type="entry name" value="CBS"/>
    <property type="match status" value="2"/>
</dbReference>
<dbReference type="Proteomes" id="UP000501690">
    <property type="component" value="Linkage Group LG4"/>
</dbReference>
<keyword evidence="5" id="KW-1185">Reference proteome</keyword>